<dbReference type="Proteomes" id="UP000887580">
    <property type="component" value="Unplaced"/>
</dbReference>
<reference evidence="2" key="1">
    <citation type="submission" date="2022-11" db="UniProtKB">
        <authorList>
            <consortium name="WormBaseParasite"/>
        </authorList>
    </citation>
    <scope>IDENTIFICATION</scope>
</reference>
<evidence type="ECO:0000313" key="2">
    <source>
        <dbReference type="WBParaSite" id="PS1159_v2.g19033.t1"/>
    </source>
</evidence>
<accession>A0AC35FMZ7</accession>
<name>A0AC35FMZ7_9BILA</name>
<sequence length="672" mass="76517">MILNAYKLPFEDKKNNDRNEKDLLVRKISSGLIKGRKLITPSNVEGYVFLSIPIAENPIGELRFRAPIPRKKWSGILDVTNYTVSCFWDSIHTSYAATDFDMSEDCIQVNVFTNRKCLIDGNCAVAMYVHGGVFEFGTPLQYRQDFIVDNFNNVTRNVVFVSVGFRQAFLGVANFNHKFNLSMDMNAGFHDLIHALKWIKSEISTFGGNPNRVTVMGHSGGGGMTKTLAMSPKAKYMINQMIAMSQSSDYALVKDKNQAASRAAAKEVGCANFYPSDKKWDSFDEVEKVIKCLRTKSAKELTAVQPIIEEKGYQFRYAAQDSGENAVLPRTYSELFHEMIPTPILTGSVSKEYQDSKEALIKLANGSFIIDKNGLQKWAKKALVKVEYLNPDNRTIYLTEKEYSTPERVVQIYDDVEIYVPTFNLALHQTLKGANSFLYEYIYPNIGKAYDRGPYMAPIDKRESPHHAQELAYLLGQHAGTFTEKDHQIKFLYSQFFVNFINHGTPATPSQKWHPLDPERQNYFVIDFPDPDLKSPGERNGYHSKAVKFWDYIIPRIAGPKSIITKESQLPYDPIPIKNKNNEALFLTPVLNGTGIEHIGENNTKVQNAIFLTKTTTTEEYLEYRRHGKNNHKGINWMIMFWIGFGIIILLAISHILTCVKLKSKKDEYQHI</sequence>
<proteinExistence type="predicted"/>
<organism evidence="1 2">
    <name type="scientific">Panagrolaimus sp. PS1159</name>
    <dbReference type="NCBI Taxonomy" id="55785"/>
    <lineage>
        <taxon>Eukaryota</taxon>
        <taxon>Metazoa</taxon>
        <taxon>Ecdysozoa</taxon>
        <taxon>Nematoda</taxon>
        <taxon>Chromadorea</taxon>
        <taxon>Rhabditida</taxon>
        <taxon>Tylenchina</taxon>
        <taxon>Panagrolaimomorpha</taxon>
        <taxon>Panagrolaimoidea</taxon>
        <taxon>Panagrolaimidae</taxon>
        <taxon>Panagrolaimus</taxon>
    </lineage>
</organism>
<evidence type="ECO:0000313" key="1">
    <source>
        <dbReference type="Proteomes" id="UP000887580"/>
    </source>
</evidence>
<dbReference type="WBParaSite" id="PS1159_v2.g19033.t1">
    <property type="protein sequence ID" value="PS1159_v2.g19033.t1"/>
    <property type="gene ID" value="PS1159_v2.g19033"/>
</dbReference>
<protein>
    <submittedName>
        <fullName evidence="2">Carboxylic ester hydrolase</fullName>
    </submittedName>
</protein>